<dbReference type="Pfam" id="PF13240">
    <property type="entry name" value="Zn_Ribbon_1"/>
    <property type="match status" value="1"/>
</dbReference>
<feature type="transmembrane region" description="Helical" evidence="1">
    <location>
        <begin position="158"/>
        <end position="176"/>
    </location>
</feature>
<dbReference type="AlphaFoldDB" id="A0A6P1MID8"/>
<dbReference type="InterPro" id="IPR026870">
    <property type="entry name" value="Zinc_ribbon_dom"/>
</dbReference>
<dbReference type="KEGG" id="amic:Ami3637_15930"/>
<evidence type="ECO:0000313" key="3">
    <source>
        <dbReference type="EMBL" id="QHI73667.1"/>
    </source>
</evidence>
<dbReference type="RefSeq" id="WP_162363432.1">
    <property type="nucleotide sequence ID" value="NZ_CP047591.1"/>
</dbReference>
<evidence type="ECO:0000313" key="4">
    <source>
        <dbReference type="Proteomes" id="UP000463883"/>
    </source>
</evidence>
<name>A0A6P1MID8_9FIRM</name>
<sequence length="179" mass="20494">MRCVHCGKEVRNNIVFCIHCGRPVKREYSHYACEYYDGLSFWDKFLNLLNGVSMEKKDYRQDARLRMTTTKNVNIKNVIKNKQNSIQELYASYTNESAANTNPKRVHGDGRRIDTHESSNVHNKQGAENFNVNNVKDSMQKSFKNFANSSEEETSASIMKTLGIILAIIFAIIRVFSGS</sequence>
<keyword evidence="1" id="KW-0812">Transmembrane</keyword>
<accession>A0A6P1MID8</accession>
<feature type="domain" description="Zinc-ribbon" evidence="2">
    <location>
        <begin position="3"/>
        <end position="24"/>
    </location>
</feature>
<organism evidence="3 4">
    <name type="scientific">Aminipila terrae</name>
    <dbReference type="NCBI Taxonomy" id="2697030"/>
    <lineage>
        <taxon>Bacteria</taxon>
        <taxon>Bacillati</taxon>
        <taxon>Bacillota</taxon>
        <taxon>Clostridia</taxon>
        <taxon>Peptostreptococcales</taxon>
        <taxon>Anaerovoracaceae</taxon>
        <taxon>Aminipila</taxon>
    </lineage>
</organism>
<protein>
    <submittedName>
        <fullName evidence="3">Zinc-ribbon domain-containing protein</fullName>
    </submittedName>
</protein>
<dbReference type="Proteomes" id="UP000463883">
    <property type="component" value="Chromosome"/>
</dbReference>
<keyword evidence="1" id="KW-1133">Transmembrane helix</keyword>
<evidence type="ECO:0000256" key="1">
    <source>
        <dbReference type="SAM" id="Phobius"/>
    </source>
</evidence>
<proteinExistence type="predicted"/>
<keyword evidence="4" id="KW-1185">Reference proteome</keyword>
<gene>
    <name evidence="3" type="ORF">Ami3637_15930</name>
</gene>
<evidence type="ECO:0000259" key="2">
    <source>
        <dbReference type="Pfam" id="PF13240"/>
    </source>
</evidence>
<dbReference type="EMBL" id="CP047591">
    <property type="protein sequence ID" value="QHI73667.1"/>
    <property type="molecule type" value="Genomic_DNA"/>
</dbReference>
<reference evidence="3 4" key="1">
    <citation type="submission" date="2020-01" db="EMBL/GenBank/DDBJ databases">
        <title>Genomic analysis of Aminipila sp. CBA3637.</title>
        <authorList>
            <person name="Kim Y.B."/>
            <person name="Roh S.W."/>
        </authorList>
    </citation>
    <scope>NUCLEOTIDE SEQUENCE [LARGE SCALE GENOMIC DNA]</scope>
    <source>
        <strain evidence="3 4">CBA3637</strain>
    </source>
</reference>
<keyword evidence="1" id="KW-0472">Membrane</keyword>